<dbReference type="AlphaFoldDB" id="A0A9D2A6A0"/>
<evidence type="ECO:0000313" key="2">
    <source>
        <dbReference type="EMBL" id="HIZ02054.1"/>
    </source>
</evidence>
<dbReference type="Gene3D" id="2.70.50.70">
    <property type="match status" value="1"/>
</dbReference>
<name>A0A9D2A6A0_9BACE</name>
<evidence type="ECO:0000259" key="1">
    <source>
        <dbReference type="Pfam" id="PF14734"/>
    </source>
</evidence>
<sequence>MSSRDKRPVWHVSLRKSYLPGQASRVPDMPRVVLRGTVDLPSLARWAAGRGTMFDARTLQLAAEYLIDATCEALVDGFAVDTPLGRLTPSVTGTWNPDRANPLARAANEATASFAPGPRLKEALKNPLFHEDLGRTQGPRVTDIFDLASGTHNERLTPGGYVYLRGRYLLMNGDLPQRGVELLDYDTGSLVHRFAPDDIAPLWNARNRLGLRLPDDLPAGTYRLAVTTQCTSGPAPLRQANRYVDDTPLQVVAAASSD</sequence>
<dbReference type="CDD" id="cd12843">
    <property type="entry name" value="Bvu_2165_C_like"/>
    <property type="match status" value="1"/>
</dbReference>
<reference evidence="2" key="1">
    <citation type="journal article" date="2021" name="PeerJ">
        <title>Extensive microbial diversity within the chicken gut microbiome revealed by metagenomics and culture.</title>
        <authorList>
            <person name="Gilroy R."/>
            <person name="Ravi A."/>
            <person name="Getino M."/>
            <person name="Pursley I."/>
            <person name="Horton D.L."/>
            <person name="Alikhan N.F."/>
            <person name="Baker D."/>
            <person name="Gharbi K."/>
            <person name="Hall N."/>
            <person name="Watson M."/>
            <person name="Adriaenssens E.M."/>
            <person name="Foster-Nyarko E."/>
            <person name="Jarju S."/>
            <person name="Secka A."/>
            <person name="Antonio M."/>
            <person name="Oren A."/>
            <person name="Chaudhuri R.R."/>
            <person name="La Ragione R."/>
            <person name="Hildebrand F."/>
            <person name="Pallen M.J."/>
        </authorList>
    </citation>
    <scope>NUCLEOTIDE SEQUENCE</scope>
    <source>
        <strain evidence="2">ChiHjej12B11-24981</strain>
    </source>
</reference>
<gene>
    <name evidence="2" type="ORF">H9819_07395</name>
</gene>
<dbReference type="EMBL" id="DXCK01000102">
    <property type="protein sequence ID" value="HIZ02054.1"/>
    <property type="molecule type" value="Genomic_DNA"/>
</dbReference>
<protein>
    <submittedName>
        <fullName evidence="2">DUF4469 domain-containing protein</fullName>
    </submittedName>
</protein>
<reference evidence="2" key="2">
    <citation type="submission" date="2021-04" db="EMBL/GenBank/DDBJ databases">
        <authorList>
            <person name="Gilroy R."/>
        </authorList>
    </citation>
    <scope>NUCLEOTIDE SEQUENCE</scope>
    <source>
        <strain evidence="2">ChiHjej12B11-24981</strain>
    </source>
</reference>
<accession>A0A9D2A6A0</accession>
<dbReference type="Pfam" id="PF14734">
    <property type="entry name" value="DUF4469"/>
    <property type="match status" value="1"/>
</dbReference>
<feature type="domain" description="DUF4469" evidence="1">
    <location>
        <begin position="141"/>
        <end position="238"/>
    </location>
</feature>
<proteinExistence type="predicted"/>
<dbReference type="InterPro" id="IPR027824">
    <property type="entry name" value="DUF4469"/>
</dbReference>
<dbReference type="Proteomes" id="UP000824023">
    <property type="component" value="Unassembled WGS sequence"/>
</dbReference>
<organism evidence="2 3">
    <name type="scientific">Candidatus Bacteroides merdipullorum</name>
    <dbReference type="NCBI Taxonomy" id="2838474"/>
    <lineage>
        <taxon>Bacteria</taxon>
        <taxon>Pseudomonadati</taxon>
        <taxon>Bacteroidota</taxon>
        <taxon>Bacteroidia</taxon>
        <taxon>Bacteroidales</taxon>
        <taxon>Bacteroidaceae</taxon>
        <taxon>Bacteroides</taxon>
    </lineage>
</organism>
<evidence type="ECO:0000313" key="3">
    <source>
        <dbReference type="Proteomes" id="UP000824023"/>
    </source>
</evidence>
<comment type="caution">
    <text evidence="2">The sequence shown here is derived from an EMBL/GenBank/DDBJ whole genome shotgun (WGS) entry which is preliminary data.</text>
</comment>